<feature type="domain" description="FAD dependent oxidoreductase" evidence="5">
    <location>
        <begin position="5"/>
        <end position="86"/>
    </location>
</feature>
<dbReference type="InterPro" id="IPR036188">
    <property type="entry name" value="FAD/NAD-bd_sf"/>
</dbReference>
<accession>T0C6Y8</accession>
<reference evidence="7" key="1">
    <citation type="journal article" date="2022" name="G3 (Bethesda)">
        <title>Unveiling the complete genome sequence of Alicyclobacillus acidoterrestris DSM 3922T, a taint-producing strain.</title>
        <authorList>
            <person name="Leonardo I.C."/>
            <person name="Barreto Crespo M.T."/>
            <person name="Gaspar F.B."/>
        </authorList>
    </citation>
    <scope>NUCLEOTIDE SEQUENCE [LARGE SCALE GENOMIC DNA]</scope>
    <source>
        <strain evidence="7">DSM 3922</strain>
    </source>
</reference>
<dbReference type="PANTHER" id="PTHR13847:SF286">
    <property type="entry name" value="D-AMINO ACID DEHYDROGENASE"/>
    <property type="match status" value="1"/>
</dbReference>
<proteinExistence type="inferred from homology"/>
<dbReference type="Gene3D" id="3.30.9.10">
    <property type="entry name" value="D-Amino Acid Oxidase, subunit A, domain 2"/>
    <property type="match status" value="1"/>
</dbReference>
<dbReference type="SUPFAM" id="SSF51905">
    <property type="entry name" value="FAD/NAD(P)-binding domain"/>
    <property type="match status" value="1"/>
</dbReference>
<feature type="domain" description="FAD dependent oxidoreductase" evidence="5">
    <location>
        <begin position="87"/>
        <end position="167"/>
    </location>
</feature>
<keyword evidence="4" id="KW-0560">Oxidoreductase</keyword>
<evidence type="ECO:0000313" key="6">
    <source>
        <dbReference type="EMBL" id="UNO50421.1"/>
    </source>
</evidence>
<protein>
    <submittedName>
        <fullName evidence="6">FAD-dependent oxidoreductase</fullName>
    </submittedName>
</protein>
<evidence type="ECO:0000256" key="3">
    <source>
        <dbReference type="ARBA" id="ARBA00022630"/>
    </source>
</evidence>
<accession>A0A9E7CZP2</accession>
<dbReference type="GO" id="GO:0016491">
    <property type="term" value="F:oxidoreductase activity"/>
    <property type="evidence" value="ECO:0007669"/>
    <property type="project" value="UniProtKB-KW"/>
</dbReference>
<dbReference type="AlphaFoldDB" id="T0C6Y8"/>
<dbReference type="GO" id="GO:0005737">
    <property type="term" value="C:cytoplasm"/>
    <property type="evidence" value="ECO:0007669"/>
    <property type="project" value="TreeGrafter"/>
</dbReference>
<dbReference type="OrthoDB" id="9794226at2"/>
<comment type="similarity">
    <text evidence="2">Belongs to the DadA oxidoreductase family.</text>
</comment>
<keyword evidence="3" id="KW-0285">Flavoprotein</keyword>
<dbReference type="eggNOG" id="COG0665">
    <property type="taxonomic scope" value="Bacteria"/>
</dbReference>
<evidence type="ECO:0000256" key="4">
    <source>
        <dbReference type="ARBA" id="ARBA00023002"/>
    </source>
</evidence>
<name>T0C6Y8_ALIAG</name>
<organism evidence="6 7">
    <name type="scientific">Alicyclobacillus acidoterrestris (strain ATCC 49025 / DSM 3922 / CIP 106132 / NCIMB 13137 / GD3B)</name>
    <dbReference type="NCBI Taxonomy" id="1356854"/>
    <lineage>
        <taxon>Bacteria</taxon>
        <taxon>Bacillati</taxon>
        <taxon>Bacillota</taxon>
        <taxon>Bacilli</taxon>
        <taxon>Bacillales</taxon>
        <taxon>Alicyclobacillaceae</taxon>
        <taxon>Alicyclobacillus</taxon>
    </lineage>
</organism>
<evidence type="ECO:0000256" key="2">
    <source>
        <dbReference type="ARBA" id="ARBA00009410"/>
    </source>
</evidence>
<evidence type="ECO:0000256" key="1">
    <source>
        <dbReference type="ARBA" id="ARBA00001974"/>
    </source>
</evidence>
<evidence type="ECO:0000313" key="7">
    <source>
        <dbReference type="Proteomes" id="UP000829401"/>
    </source>
</evidence>
<dbReference type="EMBL" id="CP080467">
    <property type="protein sequence ID" value="UNO50421.1"/>
    <property type="molecule type" value="Genomic_DNA"/>
</dbReference>
<dbReference type="Gene3D" id="3.50.50.60">
    <property type="entry name" value="FAD/NAD(P)-binding domain"/>
    <property type="match status" value="2"/>
</dbReference>
<dbReference type="Pfam" id="PF01266">
    <property type="entry name" value="DAO"/>
    <property type="match status" value="2"/>
</dbReference>
<sequence>MATEVVIVGGGVVGAAAAYQLACADVSVTLVDAGHDGKATAAGAGIISPASSISPPDVYYPLAYAAAAHYPALLAQLADDGERETGSGYDTRMTAAGMQEILREALRIAPGLGGAEIGDMRVGLRPTSPDGLPILGAVPGVEGLFVATGHGASGLTLGAYSGIQVANLAVGQEVHVDLQPFSVERFA</sequence>
<dbReference type="InterPro" id="IPR006076">
    <property type="entry name" value="FAD-dep_OxRdtase"/>
</dbReference>
<dbReference type="Proteomes" id="UP000829401">
    <property type="component" value="Chromosome"/>
</dbReference>
<dbReference type="RefSeq" id="WP_021295866.1">
    <property type="nucleotide sequence ID" value="NZ_AURB01000112.1"/>
</dbReference>
<comment type="cofactor">
    <cofactor evidence="1">
        <name>FAD</name>
        <dbReference type="ChEBI" id="CHEBI:57692"/>
    </cofactor>
</comment>
<dbReference type="KEGG" id="aaco:K1I37_08115"/>
<keyword evidence="7" id="KW-1185">Reference proteome</keyword>
<dbReference type="PANTHER" id="PTHR13847">
    <property type="entry name" value="SARCOSINE DEHYDROGENASE-RELATED"/>
    <property type="match status" value="1"/>
</dbReference>
<evidence type="ECO:0000259" key="5">
    <source>
        <dbReference type="Pfam" id="PF01266"/>
    </source>
</evidence>
<dbReference type="STRING" id="1356854.N007_00645"/>
<gene>
    <name evidence="6" type="ORF">K1I37_08115</name>
</gene>